<accession>A0AAD3THN1</accession>
<comment type="caution">
    <text evidence="1">The sequence shown here is derived from an EMBL/GenBank/DDBJ whole genome shotgun (WGS) entry which is preliminary data.</text>
</comment>
<keyword evidence="2" id="KW-1185">Reference proteome</keyword>
<protein>
    <submittedName>
        <fullName evidence="1">Uncharacterized protein</fullName>
    </submittedName>
</protein>
<organism evidence="1 2">
    <name type="scientific">Nepenthes gracilis</name>
    <name type="common">Slender pitcher plant</name>
    <dbReference type="NCBI Taxonomy" id="150966"/>
    <lineage>
        <taxon>Eukaryota</taxon>
        <taxon>Viridiplantae</taxon>
        <taxon>Streptophyta</taxon>
        <taxon>Embryophyta</taxon>
        <taxon>Tracheophyta</taxon>
        <taxon>Spermatophyta</taxon>
        <taxon>Magnoliopsida</taxon>
        <taxon>eudicotyledons</taxon>
        <taxon>Gunneridae</taxon>
        <taxon>Pentapetalae</taxon>
        <taxon>Caryophyllales</taxon>
        <taxon>Nepenthaceae</taxon>
        <taxon>Nepenthes</taxon>
    </lineage>
</organism>
<gene>
    <name evidence="1" type="ORF">Nepgr_030795</name>
</gene>
<evidence type="ECO:0000313" key="1">
    <source>
        <dbReference type="EMBL" id="GMH28952.1"/>
    </source>
</evidence>
<proteinExistence type="predicted"/>
<dbReference type="Proteomes" id="UP001279734">
    <property type="component" value="Unassembled WGS sequence"/>
</dbReference>
<dbReference type="EMBL" id="BSYO01000035">
    <property type="protein sequence ID" value="GMH28952.1"/>
    <property type="molecule type" value="Genomic_DNA"/>
</dbReference>
<reference evidence="1" key="1">
    <citation type="submission" date="2023-05" db="EMBL/GenBank/DDBJ databases">
        <title>Nepenthes gracilis genome sequencing.</title>
        <authorList>
            <person name="Fukushima K."/>
        </authorList>
    </citation>
    <scope>NUCLEOTIDE SEQUENCE</scope>
    <source>
        <strain evidence="1">SING2019-196</strain>
    </source>
</reference>
<name>A0AAD3THN1_NEPGR</name>
<dbReference type="AlphaFoldDB" id="A0AAD3THN1"/>
<sequence>MVLYLNTPFCGLGVRFEGFSASLVPLCFERDPPRTQSMKRGILAAQPSKRTREGYACGRNRSNEVGLGLHLRQWANLDKSGFVTTLKFPSEEIDH</sequence>
<evidence type="ECO:0000313" key="2">
    <source>
        <dbReference type="Proteomes" id="UP001279734"/>
    </source>
</evidence>